<evidence type="ECO:0000259" key="1">
    <source>
        <dbReference type="Pfam" id="PF02698"/>
    </source>
</evidence>
<dbReference type="PANTHER" id="PTHR30336:SF4">
    <property type="entry name" value="ENVELOPE BIOGENESIS FACTOR ELYC"/>
    <property type="match status" value="1"/>
</dbReference>
<dbReference type="EMBL" id="JAFNJU010000001">
    <property type="protein sequence ID" value="MBO1263444.1"/>
    <property type="molecule type" value="Genomic_DNA"/>
</dbReference>
<protein>
    <submittedName>
        <fullName evidence="2">YdcF family protein</fullName>
    </submittedName>
</protein>
<proteinExistence type="predicted"/>
<name>A0A939KFM7_9CLOT</name>
<dbReference type="GO" id="GO:0000270">
    <property type="term" value="P:peptidoglycan metabolic process"/>
    <property type="evidence" value="ECO:0007669"/>
    <property type="project" value="TreeGrafter"/>
</dbReference>
<keyword evidence="3" id="KW-1185">Reference proteome</keyword>
<sequence length="205" mass="23051">MEKKKLEKHIFRKILFVLAAAFVLTFVVVEGLILYHAQKTSEEKADVILILGARLYGRAPSPALSLRLDRGYAYLKDHPETIAVVSGGIGRGEEITEARAMKDYLMEKGIEETRILAEEGSFNTYENITFSIAMLEKERPGLLEKKPKFGIVTSGFHVFRGTLTARENGLDAFGIPSETPPTALLKGYLREYLSVLKYLIIDRNR</sequence>
<comment type="caution">
    <text evidence="2">The sequence shown here is derived from an EMBL/GenBank/DDBJ whole genome shotgun (WGS) entry which is preliminary data.</text>
</comment>
<dbReference type="InterPro" id="IPR003848">
    <property type="entry name" value="DUF218"/>
</dbReference>
<dbReference type="AlphaFoldDB" id="A0A939KFM7"/>
<dbReference type="InterPro" id="IPR014729">
    <property type="entry name" value="Rossmann-like_a/b/a_fold"/>
</dbReference>
<evidence type="ECO:0000313" key="2">
    <source>
        <dbReference type="EMBL" id="MBO1263444.1"/>
    </source>
</evidence>
<dbReference type="InterPro" id="IPR051599">
    <property type="entry name" value="Cell_Envelope_Assoc"/>
</dbReference>
<dbReference type="RefSeq" id="WP_207597969.1">
    <property type="nucleotide sequence ID" value="NZ_JAFNJU010000001.1"/>
</dbReference>
<reference evidence="2" key="1">
    <citation type="submission" date="2021-03" db="EMBL/GenBank/DDBJ databases">
        <title>Proteiniclasticum marinus sp. nov., isolated from tidal flat sediment.</title>
        <authorList>
            <person name="Namirimu T."/>
            <person name="Yang J.-A."/>
            <person name="Yang S.-H."/>
            <person name="Kim Y.-J."/>
            <person name="Kwon K.K."/>
        </authorList>
    </citation>
    <scope>NUCLEOTIDE SEQUENCE</scope>
    <source>
        <strain evidence="2">SCR006</strain>
    </source>
</reference>
<dbReference type="GO" id="GO:0005886">
    <property type="term" value="C:plasma membrane"/>
    <property type="evidence" value="ECO:0007669"/>
    <property type="project" value="TreeGrafter"/>
</dbReference>
<dbReference type="Proteomes" id="UP000664218">
    <property type="component" value="Unassembled WGS sequence"/>
</dbReference>
<dbReference type="Pfam" id="PF02698">
    <property type="entry name" value="DUF218"/>
    <property type="match status" value="1"/>
</dbReference>
<accession>A0A939KFM7</accession>
<evidence type="ECO:0000313" key="3">
    <source>
        <dbReference type="Proteomes" id="UP000664218"/>
    </source>
</evidence>
<gene>
    <name evidence="2" type="ORF">J3A84_00125</name>
</gene>
<dbReference type="Gene3D" id="3.40.50.620">
    <property type="entry name" value="HUPs"/>
    <property type="match status" value="1"/>
</dbReference>
<dbReference type="GO" id="GO:0043164">
    <property type="term" value="P:Gram-negative-bacterium-type cell wall biogenesis"/>
    <property type="evidence" value="ECO:0007669"/>
    <property type="project" value="TreeGrafter"/>
</dbReference>
<feature type="domain" description="DUF218" evidence="1">
    <location>
        <begin position="46"/>
        <end position="192"/>
    </location>
</feature>
<dbReference type="CDD" id="cd06259">
    <property type="entry name" value="YdcF-like"/>
    <property type="match status" value="1"/>
</dbReference>
<organism evidence="2 3">
    <name type="scientific">Proteiniclasticum aestuarii</name>
    <dbReference type="NCBI Taxonomy" id="2817862"/>
    <lineage>
        <taxon>Bacteria</taxon>
        <taxon>Bacillati</taxon>
        <taxon>Bacillota</taxon>
        <taxon>Clostridia</taxon>
        <taxon>Eubacteriales</taxon>
        <taxon>Clostridiaceae</taxon>
        <taxon>Proteiniclasticum</taxon>
    </lineage>
</organism>
<dbReference type="PANTHER" id="PTHR30336">
    <property type="entry name" value="INNER MEMBRANE PROTEIN, PROBABLE PERMEASE"/>
    <property type="match status" value="1"/>
</dbReference>